<evidence type="ECO:0000313" key="4">
    <source>
        <dbReference type="Proteomes" id="UP000887540"/>
    </source>
</evidence>
<dbReference type="InterPro" id="IPR002347">
    <property type="entry name" value="SDR_fam"/>
</dbReference>
<dbReference type="InterPro" id="IPR036291">
    <property type="entry name" value="NAD(P)-bd_dom_sf"/>
</dbReference>
<dbReference type="PANTHER" id="PTHR43544:SF7">
    <property type="entry name" value="NADB-LER2"/>
    <property type="match status" value="1"/>
</dbReference>
<dbReference type="GO" id="GO:0005737">
    <property type="term" value="C:cytoplasm"/>
    <property type="evidence" value="ECO:0007669"/>
    <property type="project" value="TreeGrafter"/>
</dbReference>
<dbReference type="PANTHER" id="PTHR43544">
    <property type="entry name" value="SHORT-CHAIN DEHYDROGENASE/REDUCTASE"/>
    <property type="match status" value="1"/>
</dbReference>
<keyword evidence="2" id="KW-0560">Oxidoreductase</keyword>
<dbReference type="Proteomes" id="UP000887540">
    <property type="component" value="Unplaced"/>
</dbReference>
<dbReference type="CDD" id="cd05325">
    <property type="entry name" value="carb_red_sniffer_like_SDR_c"/>
    <property type="match status" value="1"/>
</dbReference>
<dbReference type="PRINTS" id="PR00081">
    <property type="entry name" value="GDHRDH"/>
</dbReference>
<dbReference type="InterPro" id="IPR020904">
    <property type="entry name" value="Sc_DH/Rdtase_CS"/>
</dbReference>
<evidence type="ECO:0000313" key="5">
    <source>
        <dbReference type="WBParaSite" id="ACRNAN_scaffold3073.g17620.t1"/>
    </source>
</evidence>
<evidence type="ECO:0000256" key="2">
    <source>
        <dbReference type="ARBA" id="ARBA00023002"/>
    </source>
</evidence>
<comment type="similarity">
    <text evidence="3">Belongs to the short-chain dehydrogenases/reductases (SDR) family.</text>
</comment>
<dbReference type="AlphaFoldDB" id="A0A914DP31"/>
<keyword evidence="1" id="KW-0521">NADP</keyword>
<evidence type="ECO:0000256" key="3">
    <source>
        <dbReference type="RuleBase" id="RU000363"/>
    </source>
</evidence>
<dbReference type="GO" id="GO:0016491">
    <property type="term" value="F:oxidoreductase activity"/>
    <property type="evidence" value="ECO:0007669"/>
    <property type="project" value="UniProtKB-KW"/>
</dbReference>
<dbReference type="Pfam" id="PF00106">
    <property type="entry name" value="adh_short"/>
    <property type="match status" value="1"/>
</dbReference>
<dbReference type="SUPFAM" id="SSF51735">
    <property type="entry name" value="NAD(P)-binding Rossmann-fold domains"/>
    <property type="match status" value="1"/>
</dbReference>
<organism evidence="4 5">
    <name type="scientific">Acrobeloides nanus</name>
    <dbReference type="NCBI Taxonomy" id="290746"/>
    <lineage>
        <taxon>Eukaryota</taxon>
        <taxon>Metazoa</taxon>
        <taxon>Ecdysozoa</taxon>
        <taxon>Nematoda</taxon>
        <taxon>Chromadorea</taxon>
        <taxon>Rhabditida</taxon>
        <taxon>Tylenchina</taxon>
        <taxon>Cephalobomorpha</taxon>
        <taxon>Cephaloboidea</taxon>
        <taxon>Cephalobidae</taxon>
        <taxon>Acrobeloides</taxon>
    </lineage>
</organism>
<name>A0A914DP31_9BILA</name>
<dbReference type="Gene3D" id="3.40.50.720">
    <property type="entry name" value="NAD(P)-binding Rossmann-like Domain"/>
    <property type="match status" value="1"/>
</dbReference>
<evidence type="ECO:0000256" key="1">
    <source>
        <dbReference type="ARBA" id="ARBA00022857"/>
    </source>
</evidence>
<proteinExistence type="inferred from homology"/>
<protein>
    <submittedName>
        <fullName evidence="5">Uncharacterized protein</fullName>
    </submittedName>
</protein>
<dbReference type="InterPro" id="IPR051468">
    <property type="entry name" value="Fungal_SecMetab_SDRs"/>
</dbReference>
<accession>A0A914DP31</accession>
<dbReference type="PRINTS" id="PR00080">
    <property type="entry name" value="SDRFAMILY"/>
</dbReference>
<dbReference type="PROSITE" id="PS00061">
    <property type="entry name" value="ADH_SHORT"/>
    <property type="match status" value="1"/>
</dbReference>
<dbReference type="WBParaSite" id="ACRNAN_scaffold3073.g17620.t1">
    <property type="protein sequence ID" value="ACRNAN_scaffold3073.g17620.t1"/>
    <property type="gene ID" value="ACRNAN_scaffold3073.g17620"/>
</dbReference>
<sequence>MTNNFGSNILVTGTSRGIGLEFVRQLSKLNDVKHIFAGCRNPSDAKELLDLQKAHPNVIPIKLDVQDDQTIENAYDQVSKTLGNEGLNLLINNAGVFETEGSYDNPKREAFQKTFDINSTGVAMVTAKFLPLVQKAAELKQRTIVANISSTGGSIGKVFKMTANNICYGMSKASLNYYTRLLSEYLKDSGIIFVALCPGWVRTDMGGQRAHLAPEDSISGLLRTISRLKIEDSGRYIDRNGDTIPF</sequence>
<keyword evidence="4" id="KW-1185">Reference proteome</keyword>
<reference evidence="5" key="1">
    <citation type="submission" date="2022-11" db="UniProtKB">
        <authorList>
            <consortium name="WormBaseParasite"/>
        </authorList>
    </citation>
    <scope>IDENTIFICATION</scope>
</reference>